<evidence type="ECO:0008006" key="5">
    <source>
        <dbReference type="Google" id="ProtNLM"/>
    </source>
</evidence>
<evidence type="ECO:0000256" key="2">
    <source>
        <dbReference type="SAM" id="SignalP"/>
    </source>
</evidence>
<keyword evidence="1" id="KW-0472">Membrane</keyword>
<feature type="transmembrane region" description="Helical" evidence="1">
    <location>
        <begin position="72"/>
        <end position="98"/>
    </location>
</feature>
<keyword evidence="2" id="KW-0732">Signal</keyword>
<evidence type="ECO:0000313" key="4">
    <source>
        <dbReference type="Proteomes" id="UP000033203"/>
    </source>
</evidence>
<evidence type="ECO:0000313" key="3">
    <source>
        <dbReference type="EMBL" id="KIU29679.1"/>
    </source>
</evidence>
<sequence>MRRWHRLLAPWFALLLLLLAATGLATQATDLLDHTPANAVSTDVPAAPSAMKSWNRWFKHIHSGETLGPVGIALNIGGGVALLFFAGSGFWMYLTMWLNRRRNRRKRQAA</sequence>
<accession>A0A0D1KZH4</accession>
<proteinExistence type="predicted"/>
<keyword evidence="1" id="KW-1133">Transmembrane helix</keyword>
<name>A0A0D1KZH4_9SPHN</name>
<reference evidence="3 4" key="1">
    <citation type="submission" date="2015-01" db="EMBL/GenBank/DDBJ databases">
        <title>Genome of Sphingomonas taxi strain 30a.</title>
        <authorList>
            <person name="Eevers N."/>
            <person name="Van Hamme J."/>
            <person name="Bottos E."/>
            <person name="Weyens N."/>
            <person name="Vangronsveld J."/>
        </authorList>
    </citation>
    <scope>NUCLEOTIDE SEQUENCE [LARGE SCALE GENOMIC DNA]</scope>
    <source>
        <strain evidence="3 4">30a</strain>
    </source>
</reference>
<dbReference type="AlphaFoldDB" id="A0A0D1KZH4"/>
<comment type="caution">
    <text evidence="3">The sequence shown here is derived from an EMBL/GenBank/DDBJ whole genome shotgun (WGS) entry which is preliminary data.</text>
</comment>
<keyword evidence="1" id="KW-0812">Transmembrane</keyword>
<gene>
    <name evidence="3" type="ORF">SR41_03190</name>
</gene>
<feature type="chain" id="PRO_5002232281" description="PepSY-associated TM helix domain-containing protein" evidence="2">
    <location>
        <begin position="29"/>
        <end position="110"/>
    </location>
</feature>
<protein>
    <recommendedName>
        <fullName evidence="5">PepSY-associated TM helix domain-containing protein</fullName>
    </recommendedName>
</protein>
<dbReference type="EMBL" id="JXTP01000015">
    <property type="protein sequence ID" value="KIU29679.1"/>
    <property type="molecule type" value="Genomic_DNA"/>
</dbReference>
<evidence type="ECO:0000256" key="1">
    <source>
        <dbReference type="SAM" id="Phobius"/>
    </source>
</evidence>
<organism evidence="3 4">
    <name type="scientific">Sphingomonas melonis</name>
    <dbReference type="NCBI Taxonomy" id="152682"/>
    <lineage>
        <taxon>Bacteria</taxon>
        <taxon>Pseudomonadati</taxon>
        <taxon>Pseudomonadota</taxon>
        <taxon>Alphaproteobacteria</taxon>
        <taxon>Sphingomonadales</taxon>
        <taxon>Sphingomonadaceae</taxon>
        <taxon>Sphingomonas</taxon>
    </lineage>
</organism>
<feature type="signal peptide" evidence="2">
    <location>
        <begin position="1"/>
        <end position="28"/>
    </location>
</feature>
<dbReference type="Proteomes" id="UP000033203">
    <property type="component" value="Unassembled WGS sequence"/>
</dbReference>